<comment type="caution">
    <text evidence="3">The sequence shown here is derived from an EMBL/GenBank/DDBJ whole genome shotgun (WGS) entry which is preliminary data.</text>
</comment>
<proteinExistence type="predicted"/>
<name>A0AAV6JID5_9ERIC</name>
<organism evidence="3 4">
    <name type="scientific">Rhododendron griersonianum</name>
    <dbReference type="NCBI Taxonomy" id="479676"/>
    <lineage>
        <taxon>Eukaryota</taxon>
        <taxon>Viridiplantae</taxon>
        <taxon>Streptophyta</taxon>
        <taxon>Embryophyta</taxon>
        <taxon>Tracheophyta</taxon>
        <taxon>Spermatophyta</taxon>
        <taxon>Magnoliopsida</taxon>
        <taxon>eudicotyledons</taxon>
        <taxon>Gunneridae</taxon>
        <taxon>Pentapetalae</taxon>
        <taxon>asterids</taxon>
        <taxon>Ericales</taxon>
        <taxon>Ericaceae</taxon>
        <taxon>Ericoideae</taxon>
        <taxon>Rhodoreae</taxon>
        <taxon>Rhododendron</taxon>
    </lineage>
</organism>
<keyword evidence="1" id="KW-0812">Transmembrane</keyword>
<reference evidence="3" key="1">
    <citation type="submission" date="2020-08" db="EMBL/GenBank/DDBJ databases">
        <title>Plant Genome Project.</title>
        <authorList>
            <person name="Zhang R.-G."/>
        </authorList>
    </citation>
    <scope>NUCLEOTIDE SEQUENCE</scope>
    <source>
        <strain evidence="3">WSP0</strain>
        <tissue evidence="3">Leaf</tissue>
    </source>
</reference>
<dbReference type="PANTHER" id="PTHR33659">
    <property type="entry name" value="PROTEIN, PUTATIVE-RELATED-RELATED"/>
    <property type="match status" value="1"/>
</dbReference>
<evidence type="ECO:0000256" key="1">
    <source>
        <dbReference type="SAM" id="Phobius"/>
    </source>
</evidence>
<dbReference type="Proteomes" id="UP000823749">
    <property type="component" value="Chromosome 7"/>
</dbReference>
<evidence type="ECO:0000313" key="4">
    <source>
        <dbReference type="Proteomes" id="UP000823749"/>
    </source>
</evidence>
<dbReference type="AlphaFoldDB" id="A0AAV6JID5"/>
<keyword evidence="1" id="KW-0472">Membrane</keyword>
<sequence length="67" mass="6581">MANTISSFKALAVFFVLAVFSAAAASATDSATVPAPAPAHGSACSMPVSGAIVLSSVVLTLLAIMKQ</sequence>
<feature type="transmembrane region" description="Helical" evidence="1">
    <location>
        <begin position="46"/>
        <end position="65"/>
    </location>
</feature>
<feature type="chain" id="PRO_5043619200" description="Transmembrane protein" evidence="2">
    <location>
        <begin position="26"/>
        <end position="67"/>
    </location>
</feature>
<evidence type="ECO:0000256" key="2">
    <source>
        <dbReference type="SAM" id="SignalP"/>
    </source>
</evidence>
<dbReference type="PANTHER" id="PTHR33659:SF11">
    <property type="entry name" value="TRANSMEMBRANE PROTEIN"/>
    <property type="match status" value="1"/>
</dbReference>
<keyword evidence="4" id="KW-1185">Reference proteome</keyword>
<accession>A0AAV6JID5</accession>
<evidence type="ECO:0008006" key="5">
    <source>
        <dbReference type="Google" id="ProtNLM"/>
    </source>
</evidence>
<gene>
    <name evidence="3" type="ORF">RHGRI_019556</name>
</gene>
<protein>
    <recommendedName>
        <fullName evidence="5">Transmembrane protein</fullName>
    </recommendedName>
</protein>
<evidence type="ECO:0000313" key="3">
    <source>
        <dbReference type="EMBL" id="KAG5539040.1"/>
    </source>
</evidence>
<dbReference type="EMBL" id="JACTNZ010000007">
    <property type="protein sequence ID" value="KAG5539040.1"/>
    <property type="molecule type" value="Genomic_DNA"/>
</dbReference>
<keyword evidence="1" id="KW-1133">Transmembrane helix</keyword>
<keyword evidence="2" id="KW-0732">Signal</keyword>
<feature type="signal peptide" evidence="2">
    <location>
        <begin position="1"/>
        <end position="25"/>
    </location>
</feature>